<keyword evidence="5 8" id="KW-0812">Transmembrane</keyword>
<evidence type="ECO:0000313" key="10">
    <source>
        <dbReference type="EMBL" id="MBR0651296.1"/>
    </source>
</evidence>
<evidence type="ECO:0000259" key="9">
    <source>
        <dbReference type="PROSITE" id="PS50928"/>
    </source>
</evidence>
<comment type="subcellular location">
    <subcellularLocation>
        <location evidence="1 8">Cell membrane</location>
        <topology evidence="1 8">Multi-pass membrane protein</topology>
    </subcellularLocation>
</comment>
<dbReference type="PANTHER" id="PTHR42929">
    <property type="entry name" value="INNER MEMBRANE ABC TRANSPORTER PERMEASE PROTEIN YDCU-RELATED-RELATED"/>
    <property type="match status" value="1"/>
</dbReference>
<dbReference type="Pfam" id="PF00528">
    <property type="entry name" value="BPD_transp_1"/>
    <property type="match status" value="1"/>
</dbReference>
<dbReference type="RefSeq" id="WP_211869961.1">
    <property type="nucleotide sequence ID" value="NZ_JAAEDI010000017.1"/>
</dbReference>
<evidence type="ECO:0000256" key="5">
    <source>
        <dbReference type="ARBA" id="ARBA00022692"/>
    </source>
</evidence>
<sequence length="283" mass="30953">MSSPGDSRRTTARRRETALFLLAVPALLLLGIIFAWPVLRLLAMSVEDGTLANFEKATLDELYLYVLFDSVKIAAMVMAICLLVAYPVAFWLSRAGRWGVALGMFALLLPFWTSVLVRTYAWLVLLGRNGVVNRWLRDAGLIDAPLPLLHNTSGVLIGMVHVLLPYMVFPIYASLLRIDPDLSRAAEGLGAPAWRSFLRVTFPLSLPGVSAGCALVFVLSLGFFITPALLGGGRVIMVSMLIEQQVREFLDWPFAAALSTVLLVATLAIYALIGRITRGARHA</sequence>
<proteinExistence type="inferred from homology"/>
<comment type="caution">
    <text evidence="10">The sequence shown here is derived from an EMBL/GenBank/DDBJ whole genome shotgun (WGS) entry which is preliminary data.</text>
</comment>
<keyword evidence="6 8" id="KW-1133">Transmembrane helix</keyword>
<accession>A0ABS5EJT7</accession>
<feature type="transmembrane region" description="Helical" evidence="8">
    <location>
        <begin position="62"/>
        <end position="86"/>
    </location>
</feature>
<evidence type="ECO:0000256" key="7">
    <source>
        <dbReference type="ARBA" id="ARBA00023136"/>
    </source>
</evidence>
<evidence type="ECO:0000256" key="1">
    <source>
        <dbReference type="ARBA" id="ARBA00004651"/>
    </source>
</evidence>
<reference evidence="11" key="1">
    <citation type="journal article" date="2021" name="Syst. Appl. Microbiol.">
        <title>Roseomonas hellenica sp. nov., isolated from roots of wild-growing Alkanna tinctoria.</title>
        <authorList>
            <person name="Rat A."/>
            <person name="Naranjo H.D."/>
            <person name="Lebbe L."/>
            <person name="Cnockaert M."/>
            <person name="Krigas N."/>
            <person name="Grigoriadou K."/>
            <person name="Maloupa E."/>
            <person name="Willems A."/>
        </authorList>
    </citation>
    <scope>NUCLEOTIDE SEQUENCE [LARGE SCALE GENOMIC DNA]</scope>
    <source>
        <strain evidence="11">LMG 31159</strain>
    </source>
</reference>
<dbReference type="SUPFAM" id="SSF161098">
    <property type="entry name" value="MetI-like"/>
    <property type="match status" value="1"/>
</dbReference>
<keyword evidence="3 8" id="KW-0813">Transport</keyword>
<dbReference type="EMBL" id="JAAEDI010000017">
    <property type="protein sequence ID" value="MBR0651296.1"/>
    <property type="molecule type" value="Genomic_DNA"/>
</dbReference>
<evidence type="ECO:0000256" key="8">
    <source>
        <dbReference type="RuleBase" id="RU363032"/>
    </source>
</evidence>
<evidence type="ECO:0000256" key="2">
    <source>
        <dbReference type="ARBA" id="ARBA00007069"/>
    </source>
</evidence>
<dbReference type="PANTHER" id="PTHR42929:SF5">
    <property type="entry name" value="ABC TRANSPORTER PERMEASE PROTEIN"/>
    <property type="match status" value="1"/>
</dbReference>
<comment type="similarity">
    <text evidence="2">Belongs to the binding-protein-dependent transport system permease family. CysTW subfamily.</text>
</comment>
<feature type="domain" description="ABC transmembrane type-1" evidence="9">
    <location>
        <begin position="67"/>
        <end position="273"/>
    </location>
</feature>
<organism evidence="10 11">
    <name type="scientific">Neoroseomonas terrae</name>
    <dbReference type="NCBI Taxonomy" id="424799"/>
    <lineage>
        <taxon>Bacteria</taxon>
        <taxon>Pseudomonadati</taxon>
        <taxon>Pseudomonadota</taxon>
        <taxon>Alphaproteobacteria</taxon>
        <taxon>Acetobacterales</taxon>
        <taxon>Acetobacteraceae</taxon>
        <taxon>Neoroseomonas</taxon>
    </lineage>
</organism>
<feature type="transmembrane region" description="Helical" evidence="8">
    <location>
        <begin position="20"/>
        <end position="42"/>
    </location>
</feature>
<evidence type="ECO:0000256" key="6">
    <source>
        <dbReference type="ARBA" id="ARBA00022989"/>
    </source>
</evidence>
<protein>
    <submittedName>
        <fullName evidence="10">ABC transporter permease</fullName>
    </submittedName>
</protein>
<keyword evidence="11" id="KW-1185">Reference proteome</keyword>
<evidence type="ECO:0000256" key="3">
    <source>
        <dbReference type="ARBA" id="ARBA00022448"/>
    </source>
</evidence>
<dbReference type="InterPro" id="IPR035906">
    <property type="entry name" value="MetI-like_sf"/>
</dbReference>
<dbReference type="Gene3D" id="1.10.3720.10">
    <property type="entry name" value="MetI-like"/>
    <property type="match status" value="1"/>
</dbReference>
<dbReference type="PROSITE" id="PS50928">
    <property type="entry name" value="ABC_TM1"/>
    <property type="match status" value="1"/>
</dbReference>
<feature type="transmembrane region" description="Helical" evidence="8">
    <location>
        <begin position="204"/>
        <end position="232"/>
    </location>
</feature>
<dbReference type="Proteomes" id="UP000698752">
    <property type="component" value="Unassembled WGS sequence"/>
</dbReference>
<gene>
    <name evidence="10" type="ORF">GXW78_16610</name>
</gene>
<name>A0ABS5EJT7_9PROT</name>
<feature type="transmembrane region" description="Helical" evidence="8">
    <location>
        <begin position="252"/>
        <end position="273"/>
    </location>
</feature>
<dbReference type="InterPro" id="IPR000515">
    <property type="entry name" value="MetI-like"/>
</dbReference>
<keyword evidence="7 8" id="KW-0472">Membrane</keyword>
<keyword evidence="4" id="KW-1003">Cell membrane</keyword>
<feature type="transmembrane region" description="Helical" evidence="8">
    <location>
        <begin position="155"/>
        <end position="175"/>
    </location>
</feature>
<evidence type="ECO:0000313" key="11">
    <source>
        <dbReference type="Proteomes" id="UP000698752"/>
    </source>
</evidence>
<dbReference type="CDD" id="cd06261">
    <property type="entry name" value="TM_PBP2"/>
    <property type="match status" value="1"/>
</dbReference>
<feature type="transmembrane region" description="Helical" evidence="8">
    <location>
        <begin position="98"/>
        <end position="123"/>
    </location>
</feature>
<evidence type="ECO:0000256" key="4">
    <source>
        <dbReference type="ARBA" id="ARBA00022475"/>
    </source>
</evidence>